<reference evidence="1 2" key="1">
    <citation type="submission" date="2024-08" db="EMBL/GenBank/DDBJ databases">
        <authorList>
            <person name="Cucini C."/>
            <person name="Frati F."/>
        </authorList>
    </citation>
    <scope>NUCLEOTIDE SEQUENCE [LARGE SCALE GENOMIC DNA]</scope>
</reference>
<comment type="caution">
    <text evidence="1">The sequence shown here is derived from an EMBL/GenBank/DDBJ whole genome shotgun (WGS) entry which is preliminary data.</text>
</comment>
<dbReference type="Proteomes" id="UP001642540">
    <property type="component" value="Unassembled WGS sequence"/>
</dbReference>
<gene>
    <name evidence="1" type="ORF">ODALV1_LOCUS22093</name>
</gene>
<dbReference type="EMBL" id="CAXLJM020000074">
    <property type="protein sequence ID" value="CAL8128113.1"/>
    <property type="molecule type" value="Genomic_DNA"/>
</dbReference>
<protein>
    <submittedName>
        <fullName evidence="1">Uncharacterized protein</fullName>
    </submittedName>
</protein>
<sequence>MDLCVINKQKVSEALIFSVWLPSRSHPSHGIGRHCSTIKVPDESLSDAGVEPMVVTTPAKSGNVEQDGGTPAVAVVNEAAENTSKPEGEEELAVNVVKLDQHISSNFEDMKKIARMQAFHL</sequence>
<proteinExistence type="predicted"/>
<name>A0ABP1RH36_9HEXA</name>
<keyword evidence="2" id="KW-1185">Reference proteome</keyword>
<organism evidence="1 2">
    <name type="scientific">Orchesella dallaii</name>
    <dbReference type="NCBI Taxonomy" id="48710"/>
    <lineage>
        <taxon>Eukaryota</taxon>
        <taxon>Metazoa</taxon>
        <taxon>Ecdysozoa</taxon>
        <taxon>Arthropoda</taxon>
        <taxon>Hexapoda</taxon>
        <taxon>Collembola</taxon>
        <taxon>Entomobryomorpha</taxon>
        <taxon>Entomobryoidea</taxon>
        <taxon>Orchesellidae</taxon>
        <taxon>Orchesellinae</taxon>
        <taxon>Orchesella</taxon>
    </lineage>
</organism>
<accession>A0ABP1RH36</accession>
<evidence type="ECO:0000313" key="2">
    <source>
        <dbReference type="Proteomes" id="UP001642540"/>
    </source>
</evidence>
<evidence type="ECO:0000313" key="1">
    <source>
        <dbReference type="EMBL" id="CAL8128113.1"/>
    </source>
</evidence>